<dbReference type="Proteomes" id="UP001465153">
    <property type="component" value="Unassembled WGS sequence"/>
</dbReference>
<dbReference type="EMBL" id="BAABWN010000014">
    <property type="protein sequence ID" value="GAA6169698.1"/>
    <property type="molecule type" value="Genomic_DNA"/>
</dbReference>
<accession>A0ABQ0ADH1</accession>
<gene>
    <name evidence="2" type="ORF">NBRC116591_35090</name>
</gene>
<evidence type="ECO:0000313" key="2">
    <source>
        <dbReference type="EMBL" id="GAA6169698.1"/>
    </source>
</evidence>
<comment type="caution">
    <text evidence="2">The sequence shown here is derived from an EMBL/GenBank/DDBJ whole genome shotgun (WGS) entry which is preliminary data.</text>
</comment>
<protein>
    <submittedName>
        <fullName evidence="2">Uncharacterized protein</fullName>
    </submittedName>
</protein>
<proteinExistence type="predicted"/>
<name>A0ABQ0ADH1_9GAMM</name>
<feature type="chain" id="PRO_5047281466" evidence="1">
    <location>
        <begin position="24"/>
        <end position="271"/>
    </location>
</feature>
<evidence type="ECO:0000256" key="1">
    <source>
        <dbReference type="SAM" id="SignalP"/>
    </source>
</evidence>
<evidence type="ECO:0000313" key="3">
    <source>
        <dbReference type="Proteomes" id="UP001465153"/>
    </source>
</evidence>
<organism evidence="2 3">
    <name type="scientific">Sessilibacter corallicola</name>
    <dbReference type="NCBI Taxonomy" id="2904075"/>
    <lineage>
        <taxon>Bacteria</taxon>
        <taxon>Pseudomonadati</taxon>
        <taxon>Pseudomonadota</taxon>
        <taxon>Gammaproteobacteria</taxon>
        <taxon>Cellvibrionales</taxon>
        <taxon>Cellvibrionaceae</taxon>
        <taxon>Sessilibacter</taxon>
    </lineage>
</organism>
<keyword evidence="1" id="KW-0732">Signal</keyword>
<sequence length="271" mass="30718">MKYTHYHILLPFLFSVFSQFTHAQHSPWLLSPGDNFFSISLVNQKADEAFLGDRTKNLPNNGTLEQDTYWLNYQRGLFENVNIELSQGYSIAKFDGLRNQQDFTDTTVGLSYQILDEFLQDLWLPSISVHLFSTTAGGYQTQRVNAIGDGADGLEYSVSAGKIFSKFGIYGDLGIRDRQDSLPDERFWNVGVFYSLTPQWTISSGFQYTNAYKTDRSDAAAALLEEDTERYSTSLQYRWARHSVNLGFSEVIDGRSAPKSDIFSLSFSSSL</sequence>
<feature type="signal peptide" evidence="1">
    <location>
        <begin position="1"/>
        <end position="23"/>
    </location>
</feature>
<dbReference type="SUPFAM" id="SSF56935">
    <property type="entry name" value="Porins"/>
    <property type="match status" value="1"/>
</dbReference>
<reference evidence="2 3" key="1">
    <citation type="submission" date="2024-04" db="EMBL/GenBank/DDBJ databases">
        <title>Draft genome sequence of Sessilibacter corallicola NBRC 116591.</title>
        <authorList>
            <person name="Miyakawa T."/>
            <person name="Kusuya Y."/>
            <person name="Miura T."/>
        </authorList>
    </citation>
    <scope>NUCLEOTIDE SEQUENCE [LARGE SCALE GENOMIC DNA]</scope>
    <source>
        <strain evidence="2 3">KU-00831-HH</strain>
    </source>
</reference>
<dbReference type="RefSeq" id="WP_353304170.1">
    <property type="nucleotide sequence ID" value="NZ_BAABWN010000014.1"/>
</dbReference>
<keyword evidence="3" id="KW-1185">Reference proteome</keyword>